<dbReference type="AlphaFoldDB" id="A0A8J6FUP8"/>
<accession>A0A8J6FUP8</accession>
<proteinExistence type="predicted"/>
<gene>
    <name evidence="1" type="ORF">GDO78_001885</name>
</gene>
<name>A0A8J6FUP8_ELECQ</name>
<dbReference type="EMBL" id="WNTK01000001">
    <property type="protein sequence ID" value="KAG9494263.1"/>
    <property type="molecule type" value="Genomic_DNA"/>
</dbReference>
<dbReference type="Proteomes" id="UP000770717">
    <property type="component" value="Unassembled WGS sequence"/>
</dbReference>
<protein>
    <submittedName>
        <fullName evidence="1">Uncharacterized protein</fullName>
    </submittedName>
</protein>
<sequence length="93" mass="10637">MLSLQERRLRGDLIAVYKYLKGCHSAEGSALFSFVQGKTRSREKKNWKGGDTNQILEITLTVRLINEWNRLPQEVVISPSIKAFRGWTDICLG</sequence>
<evidence type="ECO:0000313" key="2">
    <source>
        <dbReference type="Proteomes" id="UP000770717"/>
    </source>
</evidence>
<evidence type="ECO:0000313" key="1">
    <source>
        <dbReference type="EMBL" id="KAG9494263.1"/>
    </source>
</evidence>
<organism evidence="1 2">
    <name type="scientific">Eleutherodactylus coqui</name>
    <name type="common">Puerto Rican coqui</name>
    <dbReference type="NCBI Taxonomy" id="57060"/>
    <lineage>
        <taxon>Eukaryota</taxon>
        <taxon>Metazoa</taxon>
        <taxon>Chordata</taxon>
        <taxon>Craniata</taxon>
        <taxon>Vertebrata</taxon>
        <taxon>Euteleostomi</taxon>
        <taxon>Amphibia</taxon>
        <taxon>Batrachia</taxon>
        <taxon>Anura</taxon>
        <taxon>Neobatrachia</taxon>
        <taxon>Hyloidea</taxon>
        <taxon>Eleutherodactylidae</taxon>
        <taxon>Eleutherodactylinae</taxon>
        <taxon>Eleutherodactylus</taxon>
        <taxon>Eleutherodactylus</taxon>
    </lineage>
</organism>
<keyword evidence="2" id="KW-1185">Reference proteome</keyword>
<dbReference type="OrthoDB" id="276744at2759"/>
<comment type="caution">
    <text evidence="1">The sequence shown here is derived from an EMBL/GenBank/DDBJ whole genome shotgun (WGS) entry which is preliminary data.</text>
</comment>
<reference evidence="1" key="1">
    <citation type="thesis" date="2020" institute="ProQuest LLC" country="789 East Eisenhower Parkway, Ann Arbor, MI, USA">
        <title>Comparative Genomics and Chromosome Evolution.</title>
        <authorList>
            <person name="Mudd A.B."/>
        </authorList>
    </citation>
    <scope>NUCLEOTIDE SEQUENCE</scope>
    <source>
        <strain evidence="1">HN-11 Male</strain>
        <tissue evidence="1">Kidney and liver</tissue>
    </source>
</reference>